<dbReference type="EMBL" id="CP002858">
    <property type="protein sequence ID" value="AEI13739.1"/>
    <property type="molecule type" value="Genomic_DNA"/>
</dbReference>
<dbReference type="InterPro" id="IPR014756">
    <property type="entry name" value="Ig_E-set"/>
</dbReference>
<keyword evidence="2" id="KW-1185">Reference proteome</keyword>
<dbReference type="HOGENOM" id="CLU_175394_0_0_0"/>
<name>F8E6V3_FLESM</name>
<dbReference type="Proteomes" id="UP000006621">
    <property type="component" value="Chromosome"/>
</dbReference>
<reference evidence="1 2" key="1">
    <citation type="journal article" date="2011" name="Stand. Genomic Sci.">
        <title>Genome sequence of the moderately thermophilic halophile Flexistipes sinusarabici strain (MAS10).</title>
        <authorList>
            <person name="Lapidus A."/>
            <person name="Chertkov O."/>
            <person name="Nolan M."/>
            <person name="Lucas S."/>
            <person name="Hammon N."/>
            <person name="Deshpande S."/>
            <person name="Cheng J.F."/>
            <person name="Tapia R."/>
            <person name="Han C."/>
            <person name="Goodwin L."/>
            <person name="Pitluck S."/>
            <person name="Liolios K."/>
            <person name="Pagani I."/>
            <person name="Ivanova N."/>
            <person name="Huntemann M."/>
            <person name="Mavromatis K."/>
            <person name="Mikhailova N."/>
            <person name="Pati A."/>
            <person name="Chen A."/>
            <person name="Palaniappan K."/>
            <person name="Land M."/>
            <person name="Hauser L."/>
            <person name="Brambilla E.M."/>
            <person name="Rohde M."/>
            <person name="Abt B."/>
            <person name="Spring S."/>
            <person name="Goker M."/>
            <person name="Bristow J."/>
            <person name="Eisen J.A."/>
            <person name="Markowitz V."/>
            <person name="Hugenholtz P."/>
            <person name="Kyrpides N.C."/>
            <person name="Klenk H.P."/>
            <person name="Woyke T."/>
        </authorList>
    </citation>
    <scope>NUCLEOTIDE SEQUENCE [LARGE SCALE GENOMIC DNA]</scope>
    <source>
        <strain evidence="2">DSM 4947 / MAS 10</strain>
    </source>
</reference>
<dbReference type="eggNOG" id="ENOG5031UDF">
    <property type="taxonomic scope" value="Bacteria"/>
</dbReference>
<reference evidence="2" key="2">
    <citation type="submission" date="2011-06" db="EMBL/GenBank/DDBJ databases">
        <title>The complete genome of Flexistipes sinusarabici DSM 4947.</title>
        <authorList>
            <person name="Lucas S."/>
            <person name="Han J."/>
            <person name="Lapidus A."/>
            <person name="Bruce D."/>
            <person name="Goodwin L."/>
            <person name="Pitluck S."/>
            <person name="Peters L."/>
            <person name="Kyrpides N."/>
            <person name="Mavromatis K."/>
            <person name="Ivanova N."/>
            <person name="Mikhailova N."/>
            <person name="Chertkov O."/>
            <person name="Detter J.C."/>
            <person name="Tapia R."/>
            <person name="Han C."/>
            <person name="Land M."/>
            <person name="Hauser L."/>
            <person name="Markowitz V."/>
            <person name="Cheng J.-F."/>
            <person name="Hugenholtz P."/>
            <person name="Woyke T."/>
            <person name="Wu D."/>
            <person name="Spring S."/>
            <person name="Schroeder M."/>
            <person name="Brambilla E."/>
            <person name="Klenk H.-P."/>
            <person name="Eisen J.A."/>
        </authorList>
    </citation>
    <scope>NUCLEOTIDE SEQUENCE [LARGE SCALE GENOMIC DNA]</scope>
    <source>
        <strain evidence="2">DSM 4947 / MAS 10</strain>
    </source>
</reference>
<dbReference type="KEGG" id="fsi:Flexsi_0041"/>
<dbReference type="AlphaFoldDB" id="F8E6V3"/>
<keyword evidence="1" id="KW-0378">Hydrolase</keyword>
<proteinExistence type="predicted"/>
<evidence type="ECO:0000313" key="2">
    <source>
        <dbReference type="Proteomes" id="UP000006621"/>
    </source>
</evidence>
<dbReference type="OrthoDB" id="5420901at2"/>
<dbReference type="RefSeq" id="WP_013885253.1">
    <property type="nucleotide sequence ID" value="NC_015672.1"/>
</dbReference>
<dbReference type="STRING" id="717231.Flexsi_0041"/>
<organism evidence="1 2">
    <name type="scientific">Flexistipes sinusarabici (strain ATCC 49648 / DSM 4947 / MAS 10)</name>
    <dbReference type="NCBI Taxonomy" id="717231"/>
    <lineage>
        <taxon>Bacteria</taxon>
        <taxon>Pseudomonadati</taxon>
        <taxon>Deferribacterota</taxon>
        <taxon>Deferribacteres</taxon>
        <taxon>Deferribacterales</taxon>
        <taxon>Flexistipitaceae</taxon>
        <taxon>Flexistipes</taxon>
    </lineage>
</organism>
<sequence>MIKFKVGTIIILFLAVTACSRHYVKQSEDSLSFYYNGNGADKVIFYSDINNYAGSHFKKSDGYWIYTLDKPANVEEIKFFYKVNEKVYLPECMMKIKDEFGGKLCILEF</sequence>
<dbReference type="SUPFAM" id="SSF81296">
    <property type="entry name" value="E set domains"/>
    <property type="match status" value="1"/>
</dbReference>
<evidence type="ECO:0000313" key="1">
    <source>
        <dbReference type="EMBL" id="AEI13739.1"/>
    </source>
</evidence>
<dbReference type="GO" id="GO:0016787">
    <property type="term" value="F:hydrolase activity"/>
    <property type="evidence" value="ECO:0007669"/>
    <property type="project" value="UniProtKB-KW"/>
</dbReference>
<protein>
    <submittedName>
        <fullName evidence="1">Glycoside hydrolase family 13 domain protein</fullName>
    </submittedName>
</protein>
<gene>
    <name evidence="1" type="ordered locus">Flexsi_0041</name>
</gene>
<accession>F8E6V3</accession>
<dbReference type="PROSITE" id="PS51257">
    <property type="entry name" value="PROKAR_LIPOPROTEIN"/>
    <property type="match status" value="1"/>
</dbReference>